<dbReference type="RefSeq" id="WP_378593361.1">
    <property type="nucleotide sequence ID" value="NZ_JBHSKD010000027.1"/>
</dbReference>
<evidence type="ECO:0000313" key="6">
    <source>
        <dbReference type="Proteomes" id="UP001596087"/>
    </source>
</evidence>
<evidence type="ECO:0000313" key="5">
    <source>
        <dbReference type="EMBL" id="MFC5179325.1"/>
    </source>
</evidence>
<evidence type="ECO:0000256" key="4">
    <source>
        <dbReference type="SAM" id="MobiDB-lite"/>
    </source>
</evidence>
<dbReference type="InterPro" id="IPR000424">
    <property type="entry name" value="Primosome_PriB/ssb"/>
</dbReference>
<dbReference type="GO" id="GO:0003677">
    <property type="term" value="F:DNA binding"/>
    <property type="evidence" value="ECO:0007669"/>
    <property type="project" value="UniProtKB-KW"/>
</dbReference>
<reference evidence="6" key="1">
    <citation type="journal article" date="2019" name="Int. J. Syst. Evol. Microbiol.">
        <title>The Global Catalogue of Microorganisms (GCM) 10K type strain sequencing project: providing services to taxonomists for standard genome sequencing and annotation.</title>
        <authorList>
            <consortium name="The Broad Institute Genomics Platform"/>
            <consortium name="The Broad Institute Genome Sequencing Center for Infectious Disease"/>
            <person name="Wu L."/>
            <person name="Ma J."/>
        </authorList>
    </citation>
    <scope>NUCLEOTIDE SEQUENCE [LARGE SCALE GENOMIC DNA]</scope>
    <source>
        <strain evidence="6">DFY41</strain>
    </source>
</reference>
<gene>
    <name evidence="5" type="ORF">ACFPGP_21770</name>
</gene>
<protein>
    <recommendedName>
        <fullName evidence="2 3">Single-stranded DNA-binding protein</fullName>
    </recommendedName>
</protein>
<dbReference type="EMBL" id="JBHSKD010000027">
    <property type="protein sequence ID" value="MFC5179325.1"/>
    <property type="molecule type" value="Genomic_DNA"/>
</dbReference>
<dbReference type="Proteomes" id="UP001596087">
    <property type="component" value="Unassembled WGS sequence"/>
</dbReference>
<dbReference type="InterPro" id="IPR011344">
    <property type="entry name" value="ssDNA-bd"/>
</dbReference>
<organism evidence="5 6">
    <name type="scientific">Nocardioides taihuensis</name>
    <dbReference type="NCBI Taxonomy" id="1835606"/>
    <lineage>
        <taxon>Bacteria</taxon>
        <taxon>Bacillati</taxon>
        <taxon>Actinomycetota</taxon>
        <taxon>Actinomycetes</taxon>
        <taxon>Propionibacteriales</taxon>
        <taxon>Nocardioidaceae</taxon>
        <taxon>Nocardioides</taxon>
    </lineage>
</organism>
<feature type="region of interest" description="Disordered" evidence="4">
    <location>
        <begin position="116"/>
        <end position="141"/>
    </location>
</feature>
<evidence type="ECO:0000256" key="2">
    <source>
        <dbReference type="PIRNR" id="PIRNR002070"/>
    </source>
</evidence>
<dbReference type="SUPFAM" id="SSF50249">
    <property type="entry name" value="Nucleic acid-binding proteins"/>
    <property type="match status" value="1"/>
</dbReference>
<comment type="caution">
    <text evidence="5">The sequence shown here is derived from an EMBL/GenBank/DDBJ whole genome shotgun (WGS) entry which is preliminary data.</text>
</comment>
<dbReference type="PIRSF" id="PIRSF002070">
    <property type="entry name" value="SSB"/>
    <property type="match status" value="1"/>
</dbReference>
<dbReference type="NCBIfam" id="TIGR00621">
    <property type="entry name" value="ssb"/>
    <property type="match status" value="1"/>
</dbReference>
<evidence type="ECO:0000256" key="3">
    <source>
        <dbReference type="RuleBase" id="RU000524"/>
    </source>
</evidence>
<keyword evidence="1 2" id="KW-0238">DNA-binding</keyword>
<dbReference type="Pfam" id="PF00436">
    <property type="entry name" value="SSB"/>
    <property type="match status" value="1"/>
</dbReference>
<feature type="compositionally biased region" description="Low complexity" evidence="4">
    <location>
        <begin position="127"/>
        <end position="141"/>
    </location>
</feature>
<accession>A0ABW0BQF4</accession>
<proteinExistence type="predicted"/>
<name>A0ABW0BQF4_9ACTN</name>
<sequence length="141" mass="15151">MNESLITLQGRVGGDVSLRRAGDAEVASFRLACTPRRYQRKTDSWVDADTQWFTGLAWRGLAENCDRSLRRGDAVVVHGRLNAQTWVNKAGVEVTTFEIDAVFVGHDLTKGTSVFTRPAREPDGGEEVAAASGTAEAGAAA</sequence>
<dbReference type="PROSITE" id="PS50935">
    <property type="entry name" value="SSB"/>
    <property type="match status" value="1"/>
</dbReference>
<evidence type="ECO:0000256" key="1">
    <source>
        <dbReference type="ARBA" id="ARBA00023125"/>
    </source>
</evidence>
<dbReference type="Gene3D" id="2.40.50.140">
    <property type="entry name" value="Nucleic acid-binding proteins"/>
    <property type="match status" value="1"/>
</dbReference>
<dbReference type="CDD" id="cd04496">
    <property type="entry name" value="SSB_OBF"/>
    <property type="match status" value="1"/>
</dbReference>
<keyword evidence="6" id="KW-1185">Reference proteome</keyword>
<dbReference type="InterPro" id="IPR012340">
    <property type="entry name" value="NA-bd_OB-fold"/>
</dbReference>